<dbReference type="AlphaFoldDB" id="A0A0D8JVQ3"/>
<evidence type="ECO:0000313" key="9">
    <source>
        <dbReference type="Proteomes" id="UP000001261"/>
    </source>
</evidence>
<dbReference type="InterPro" id="IPR050416">
    <property type="entry name" value="FAD-linked_Oxidoreductase"/>
</dbReference>
<dbReference type="Gene3D" id="3.30.465.10">
    <property type="match status" value="1"/>
</dbReference>
<dbReference type="Gene3D" id="3.40.462.20">
    <property type="match status" value="1"/>
</dbReference>
<dbReference type="InterPro" id="IPR016169">
    <property type="entry name" value="FAD-bd_PCMH_sub2"/>
</dbReference>
<evidence type="ECO:0000256" key="6">
    <source>
        <dbReference type="SAM" id="SignalP"/>
    </source>
</evidence>
<feature type="signal peptide" evidence="6">
    <location>
        <begin position="1"/>
        <end position="22"/>
    </location>
</feature>
<gene>
    <name evidence="8" type="ORF">CIMG_11374</name>
</gene>
<organism evidence="8 9">
    <name type="scientific">Coccidioides immitis (strain RS)</name>
    <name type="common">Valley fever fungus</name>
    <dbReference type="NCBI Taxonomy" id="246410"/>
    <lineage>
        <taxon>Eukaryota</taxon>
        <taxon>Fungi</taxon>
        <taxon>Dikarya</taxon>
        <taxon>Ascomycota</taxon>
        <taxon>Pezizomycotina</taxon>
        <taxon>Eurotiomycetes</taxon>
        <taxon>Eurotiomycetidae</taxon>
        <taxon>Onygenales</taxon>
        <taxon>Onygenaceae</taxon>
        <taxon>Coccidioides</taxon>
    </lineage>
</organism>
<dbReference type="Proteomes" id="UP000001261">
    <property type="component" value="Unassembled WGS sequence"/>
</dbReference>
<proteinExistence type="inferred from homology"/>
<evidence type="ECO:0000259" key="7">
    <source>
        <dbReference type="PROSITE" id="PS51387"/>
    </source>
</evidence>
<keyword evidence="9" id="KW-1185">Reference proteome</keyword>
<protein>
    <recommendedName>
        <fullName evidence="7">FAD-binding PCMH-type domain-containing protein</fullName>
    </recommendedName>
</protein>
<evidence type="ECO:0000256" key="4">
    <source>
        <dbReference type="ARBA" id="ARBA00022827"/>
    </source>
</evidence>
<dbReference type="PANTHER" id="PTHR42973:SF39">
    <property type="entry name" value="FAD-BINDING PCMH-TYPE DOMAIN-CONTAINING PROTEIN"/>
    <property type="match status" value="1"/>
</dbReference>
<evidence type="ECO:0000256" key="5">
    <source>
        <dbReference type="ARBA" id="ARBA00023002"/>
    </source>
</evidence>
<dbReference type="VEuPathDB" id="FungiDB:CIMG_11374"/>
<reference evidence="9" key="2">
    <citation type="journal article" date="2010" name="Genome Res.">
        <title>Population genomic sequencing of Coccidioides fungi reveals recent hybridization and transposon control.</title>
        <authorList>
            <person name="Neafsey D.E."/>
            <person name="Barker B.M."/>
            <person name="Sharpton T.J."/>
            <person name="Stajich J.E."/>
            <person name="Park D.J."/>
            <person name="Whiston E."/>
            <person name="Hung C.-Y."/>
            <person name="McMahan C."/>
            <person name="White J."/>
            <person name="Sykes S."/>
            <person name="Heiman D."/>
            <person name="Young S."/>
            <person name="Zeng Q."/>
            <person name="Abouelleil A."/>
            <person name="Aftuck L."/>
            <person name="Bessette D."/>
            <person name="Brown A."/>
            <person name="FitzGerald M."/>
            <person name="Lui A."/>
            <person name="Macdonald J.P."/>
            <person name="Priest M."/>
            <person name="Orbach M.J."/>
            <person name="Galgiani J.N."/>
            <person name="Kirkland T.N."/>
            <person name="Cole G.T."/>
            <person name="Birren B.W."/>
            <person name="Henn M.R."/>
            <person name="Taylor J.W."/>
            <person name="Rounsley S.D."/>
        </authorList>
    </citation>
    <scope>GENOME REANNOTATION</scope>
    <source>
        <strain evidence="9">RS</strain>
    </source>
</reference>
<feature type="chain" id="PRO_5002331672" description="FAD-binding PCMH-type domain-containing protein" evidence="6">
    <location>
        <begin position="23"/>
        <end position="494"/>
    </location>
</feature>
<dbReference type="KEGG" id="cim:CIMG_11374"/>
<accession>A0A0D8JVQ3</accession>
<dbReference type="InterPro" id="IPR006094">
    <property type="entry name" value="Oxid_FAD_bind_N"/>
</dbReference>
<dbReference type="Pfam" id="PF01565">
    <property type="entry name" value="FAD_binding_4"/>
    <property type="match status" value="1"/>
</dbReference>
<keyword evidence="4" id="KW-0274">FAD</keyword>
<dbReference type="InterPro" id="IPR036318">
    <property type="entry name" value="FAD-bd_PCMH-like_sf"/>
</dbReference>
<dbReference type="GeneID" id="24163682"/>
<dbReference type="OrthoDB" id="415825at2759"/>
<reference evidence="9" key="1">
    <citation type="journal article" date="2009" name="Genome Res.">
        <title>Comparative genomic analyses of the human fungal pathogens Coccidioides and their relatives.</title>
        <authorList>
            <person name="Sharpton T.J."/>
            <person name="Stajich J.E."/>
            <person name="Rounsley S.D."/>
            <person name="Gardner M.J."/>
            <person name="Wortman J.R."/>
            <person name="Jordar V.S."/>
            <person name="Maiti R."/>
            <person name="Kodira C.D."/>
            <person name="Neafsey D.E."/>
            <person name="Zeng Q."/>
            <person name="Hung C.-Y."/>
            <person name="McMahan C."/>
            <person name="Muszewska A."/>
            <person name="Grynberg M."/>
            <person name="Mandel M.A."/>
            <person name="Kellner E.M."/>
            <person name="Barker B.M."/>
            <person name="Galgiani J.N."/>
            <person name="Orbach M.J."/>
            <person name="Kirkland T.N."/>
            <person name="Cole G.T."/>
            <person name="Henn M.R."/>
            <person name="Birren B.W."/>
            <person name="Taylor J.W."/>
        </authorList>
    </citation>
    <scope>NUCLEOTIDE SEQUENCE [LARGE SCALE GENOMIC DNA]</scope>
    <source>
        <strain evidence="9">RS</strain>
    </source>
</reference>
<dbReference type="GO" id="GO:0071949">
    <property type="term" value="F:FAD binding"/>
    <property type="evidence" value="ECO:0007669"/>
    <property type="project" value="InterPro"/>
</dbReference>
<evidence type="ECO:0000256" key="2">
    <source>
        <dbReference type="ARBA" id="ARBA00005466"/>
    </source>
</evidence>
<name>A0A0D8JVQ3_COCIM</name>
<dbReference type="PROSITE" id="PS51387">
    <property type="entry name" value="FAD_PCMH"/>
    <property type="match status" value="1"/>
</dbReference>
<keyword evidence="3" id="KW-0285">Flavoprotein</keyword>
<dbReference type="PANTHER" id="PTHR42973">
    <property type="entry name" value="BINDING OXIDOREDUCTASE, PUTATIVE (AFU_ORTHOLOGUE AFUA_1G17690)-RELATED"/>
    <property type="match status" value="1"/>
</dbReference>
<dbReference type="EMBL" id="GG704914">
    <property type="protein sequence ID" value="KJF61021.1"/>
    <property type="molecule type" value="Genomic_DNA"/>
</dbReference>
<evidence type="ECO:0000256" key="1">
    <source>
        <dbReference type="ARBA" id="ARBA00001974"/>
    </source>
</evidence>
<dbReference type="RefSeq" id="XP_012213852.1">
    <property type="nucleotide sequence ID" value="XM_012358429.1"/>
</dbReference>
<sequence>MVALKFVQYILAFSSAPLIVSGAVAPLEKRWPPEIVESIHSPSWPEFISTTTRWSNYHAPTFDWAFVPKSEKELSVGLNFFSRKNMTWLAKSGGHGYSATLASVKDTIMINMKGFKYAKMNPDNTVTVGSGATFQDVADAVGAAGRELTIGSCPCVGATGAMLGGGIGRLQGKHGLTSDAVRKVRMVLWDGTVVEASENSHQGLFWGVRGGGQNFGIVIETTLETFPQSNGGLHYMADMQFDGESLESIIDIINGLFPVDPALSLVIIIAVDPESFKPLVAMNLVYAGAKEDGEKYTRMFAPFSISRNETVIPWAQLGYAAAGGAVAIKCETGQSHSMYGSVVKTLDAPTFRRFFDSFSSFVDTNRALVNSTILLEAFGLDGIERRPASFSAFPHRETFNNLVEIEMAYTDNTIADAADDWARGWRDTISSPDVSGYEQMVQYQNYAHGDEPLSALYGYAKWRHALLTGLKRRYDPHGFFNGYHAVPADLAGWS</sequence>
<dbReference type="GO" id="GO:0016491">
    <property type="term" value="F:oxidoreductase activity"/>
    <property type="evidence" value="ECO:0007669"/>
    <property type="project" value="UniProtKB-KW"/>
</dbReference>
<dbReference type="InParanoid" id="A0A0D8JVQ3"/>
<dbReference type="InterPro" id="IPR016166">
    <property type="entry name" value="FAD-bd_PCMH"/>
</dbReference>
<dbReference type="OMA" id="DPHGFFN"/>
<comment type="similarity">
    <text evidence="2">Belongs to the oxygen-dependent FAD-linked oxidoreductase family.</text>
</comment>
<feature type="domain" description="FAD-binding PCMH-type" evidence="7">
    <location>
        <begin position="57"/>
        <end position="228"/>
    </location>
</feature>
<comment type="cofactor">
    <cofactor evidence="1">
        <name>FAD</name>
        <dbReference type="ChEBI" id="CHEBI:57692"/>
    </cofactor>
</comment>
<keyword evidence="5" id="KW-0560">Oxidoreductase</keyword>
<evidence type="ECO:0000256" key="3">
    <source>
        <dbReference type="ARBA" id="ARBA00022630"/>
    </source>
</evidence>
<dbReference type="SUPFAM" id="SSF56176">
    <property type="entry name" value="FAD-binding/transporter-associated domain-like"/>
    <property type="match status" value="1"/>
</dbReference>
<evidence type="ECO:0000313" key="8">
    <source>
        <dbReference type="EMBL" id="KJF61021.1"/>
    </source>
</evidence>
<keyword evidence="6" id="KW-0732">Signal</keyword>